<proteinExistence type="predicted"/>
<dbReference type="AlphaFoldDB" id="A0AAW0D7H7"/>
<sequence length="297" mass="33888">MLISDEYTTDRQDWDIDQLCEASSLIYPVLPPRDTWACTPTFYNVTTLPFKSKNDNPNKNYYVFMEARREGKEPRFREGIYRHFSDIERQVPLEDMKKNNVFTKGFHTLDEAREFWKERCPQVHSGCSEHNRRRDASYVKQVNNSASYAKSLLVMRELLSLHPSLANKAQELVSEAARTSEPSTSTAPRTPRATRFLRPRDSPLSPSASTSRVSTPSKKVTGVPLPFPDPTFSLYVVNGDDNSIVERFDGLREAFFAALEARGRIAILLASNEDQAVEQWVKMRGGDGDVYETSYRG</sequence>
<feature type="compositionally biased region" description="Low complexity" evidence="1">
    <location>
        <begin position="174"/>
        <end position="194"/>
    </location>
</feature>
<protein>
    <submittedName>
        <fullName evidence="2">Uncharacterized protein</fullName>
    </submittedName>
</protein>
<comment type="caution">
    <text evidence="2">The sequence shown here is derived from an EMBL/GenBank/DDBJ whole genome shotgun (WGS) entry which is preliminary data.</text>
</comment>
<gene>
    <name evidence="2" type="ORF">VNI00_006291</name>
</gene>
<evidence type="ECO:0000313" key="2">
    <source>
        <dbReference type="EMBL" id="KAK7047525.1"/>
    </source>
</evidence>
<dbReference type="EMBL" id="JAYKXP010000019">
    <property type="protein sequence ID" value="KAK7047525.1"/>
    <property type="molecule type" value="Genomic_DNA"/>
</dbReference>
<evidence type="ECO:0000313" key="3">
    <source>
        <dbReference type="Proteomes" id="UP001383192"/>
    </source>
</evidence>
<reference evidence="2 3" key="1">
    <citation type="submission" date="2024-01" db="EMBL/GenBank/DDBJ databases">
        <title>A draft genome for a cacao thread blight-causing isolate of Paramarasmius palmivorus.</title>
        <authorList>
            <person name="Baruah I.K."/>
            <person name="Bukari Y."/>
            <person name="Amoako-Attah I."/>
            <person name="Meinhardt L.W."/>
            <person name="Bailey B.A."/>
            <person name="Cohen S.P."/>
        </authorList>
    </citation>
    <scope>NUCLEOTIDE SEQUENCE [LARGE SCALE GENOMIC DNA]</scope>
    <source>
        <strain evidence="2 3">GH-12</strain>
    </source>
</reference>
<feature type="compositionally biased region" description="Polar residues" evidence="1">
    <location>
        <begin position="204"/>
        <end position="218"/>
    </location>
</feature>
<organism evidence="2 3">
    <name type="scientific">Paramarasmius palmivorus</name>
    <dbReference type="NCBI Taxonomy" id="297713"/>
    <lineage>
        <taxon>Eukaryota</taxon>
        <taxon>Fungi</taxon>
        <taxon>Dikarya</taxon>
        <taxon>Basidiomycota</taxon>
        <taxon>Agaricomycotina</taxon>
        <taxon>Agaricomycetes</taxon>
        <taxon>Agaricomycetidae</taxon>
        <taxon>Agaricales</taxon>
        <taxon>Marasmiineae</taxon>
        <taxon>Marasmiaceae</taxon>
        <taxon>Paramarasmius</taxon>
    </lineage>
</organism>
<evidence type="ECO:0000256" key="1">
    <source>
        <dbReference type="SAM" id="MobiDB-lite"/>
    </source>
</evidence>
<dbReference type="Proteomes" id="UP001383192">
    <property type="component" value="Unassembled WGS sequence"/>
</dbReference>
<keyword evidence="3" id="KW-1185">Reference proteome</keyword>
<feature type="region of interest" description="Disordered" evidence="1">
    <location>
        <begin position="172"/>
        <end position="222"/>
    </location>
</feature>
<accession>A0AAW0D7H7</accession>
<name>A0AAW0D7H7_9AGAR</name>